<organism evidence="2 3">
    <name type="scientific">Pelosinus propionicus DSM 13327</name>
    <dbReference type="NCBI Taxonomy" id="1123291"/>
    <lineage>
        <taxon>Bacteria</taxon>
        <taxon>Bacillati</taxon>
        <taxon>Bacillota</taxon>
        <taxon>Negativicutes</taxon>
        <taxon>Selenomonadales</taxon>
        <taxon>Sporomusaceae</taxon>
        <taxon>Pelosinus</taxon>
    </lineage>
</organism>
<name>A0A1I4MNR6_9FIRM</name>
<feature type="transmembrane region" description="Helical" evidence="1">
    <location>
        <begin position="299"/>
        <end position="322"/>
    </location>
</feature>
<proteinExistence type="predicted"/>
<feature type="transmembrane region" description="Helical" evidence="1">
    <location>
        <begin position="247"/>
        <end position="265"/>
    </location>
</feature>
<keyword evidence="1" id="KW-0472">Membrane</keyword>
<keyword evidence="1" id="KW-0812">Transmembrane</keyword>
<feature type="transmembrane region" description="Helical" evidence="1">
    <location>
        <begin position="201"/>
        <end position="218"/>
    </location>
</feature>
<accession>A0A1I4MNR6</accession>
<keyword evidence="1" id="KW-1133">Transmembrane helix</keyword>
<evidence type="ECO:0000256" key="1">
    <source>
        <dbReference type="SAM" id="Phobius"/>
    </source>
</evidence>
<evidence type="ECO:0000313" key="2">
    <source>
        <dbReference type="EMBL" id="SFM05012.1"/>
    </source>
</evidence>
<dbReference type="InterPro" id="IPR049458">
    <property type="entry name" value="EpsG-like"/>
</dbReference>
<dbReference type="STRING" id="1123291.SAMN04490355_10364"/>
<feature type="transmembrane region" description="Helical" evidence="1">
    <location>
        <begin position="167"/>
        <end position="189"/>
    </location>
</feature>
<feature type="transmembrane region" description="Helical" evidence="1">
    <location>
        <begin position="95"/>
        <end position="115"/>
    </location>
</feature>
<evidence type="ECO:0000313" key="3">
    <source>
        <dbReference type="Proteomes" id="UP000199520"/>
    </source>
</evidence>
<feature type="transmembrane region" description="Helical" evidence="1">
    <location>
        <begin position="329"/>
        <end position="347"/>
    </location>
</feature>
<dbReference type="AlphaFoldDB" id="A0A1I4MNR6"/>
<feature type="transmembrane region" description="Helical" evidence="1">
    <location>
        <begin position="26"/>
        <end position="45"/>
    </location>
</feature>
<dbReference type="Pfam" id="PF14897">
    <property type="entry name" value="EpsG"/>
    <property type="match status" value="1"/>
</dbReference>
<feature type="transmembrane region" description="Helical" evidence="1">
    <location>
        <begin position="145"/>
        <end position="161"/>
    </location>
</feature>
<keyword evidence="3" id="KW-1185">Reference proteome</keyword>
<dbReference type="Proteomes" id="UP000199520">
    <property type="component" value="Unassembled WGS sequence"/>
</dbReference>
<reference evidence="3" key="1">
    <citation type="submission" date="2016-10" db="EMBL/GenBank/DDBJ databases">
        <authorList>
            <person name="Varghese N."/>
            <person name="Submissions S."/>
        </authorList>
    </citation>
    <scope>NUCLEOTIDE SEQUENCE [LARGE SCALE GENOMIC DNA]</scope>
    <source>
        <strain evidence="3">DSM 13327</strain>
    </source>
</reference>
<dbReference type="OrthoDB" id="6631730at2"/>
<dbReference type="EMBL" id="FOTS01000036">
    <property type="protein sequence ID" value="SFM05012.1"/>
    <property type="molecule type" value="Genomic_DNA"/>
</dbReference>
<feature type="transmembrane region" description="Helical" evidence="1">
    <location>
        <begin position="274"/>
        <end position="293"/>
    </location>
</feature>
<protein>
    <submittedName>
        <fullName evidence="2">EpsG family protein</fullName>
    </submittedName>
</protein>
<gene>
    <name evidence="2" type="ORF">SAMN04490355_10364</name>
</gene>
<sequence length="363" mass="42328">MSYFILVVLIMFSTMMDFINLNQKQYIKYIIICIIYFSLAFLAGLRYETGLDYSGYNEIYNDVTGFWNVISGESNYADIHGEYGYLLLNSILKSFFDDFSFVILSMSFIGLGFIVYSCYKYSKFFFLSMFLYVTRFFFVRDMGQIRTAVACAIILYSIEAIEKRLFIRFIILIALAASFHSAALIAFPIYFISSYRFKKRVYCYSLFIAIIIGAFFPFKELIMEYLGDIGGSIINYIFSGYGESLSMLNPVTLLQTAILLIFIYFKEKLQKKIYGYNTILNMYAFSTFWLIIFNDLGIIAGRISTMLATIEIFIIPSFLLIRNNQNIKFLNYILILLFGLSLLYAKFMQNDMYQLFIPYKSVL</sequence>